<keyword evidence="4" id="KW-1185">Reference proteome</keyword>
<evidence type="ECO:0000313" key="4">
    <source>
        <dbReference type="Proteomes" id="UP000727407"/>
    </source>
</evidence>
<reference evidence="3" key="1">
    <citation type="submission" date="2020-07" db="EMBL/GenBank/DDBJ databases">
        <title>Clarias magur genome sequencing, assembly and annotation.</title>
        <authorList>
            <person name="Kushwaha B."/>
            <person name="Kumar R."/>
            <person name="Das P."/>
            <person name="Joshi C.G."/>
            <person name="Kumar D."/>
            <person name="Nagpure N.S."/>
            <person name="Pandey M."/>
            <person name="Agarwal S."/>
            <person name="Srivastava S."/>
            <person name="Singh M."/>
            <person name="Sahoo L."/>
            <person name="Jayasankar P."/>
            <person name="Meher P.K."/>
            <person name="Koringa P.G."/>
            <person name="Iquebal M.A."/>
            <person name="Das S.P."/>
            <person name="Bit A."/>
            <person name="Patnaik S."/>
            <person name="Patel N."/>
            <person name="Shah T.M."/>
            <person name="Hinsu A."/>
            <person name="Jena J.K."/>
        </authorList>
    </citation>
    <scope>NUCLEOTIDE SEQUENCE</scope>
    <source>
        <strain evidence="3">CIFAMagur01</strain>
        <tissue evidence="3">Testis</tissue>
    </source>
</reference>
<dbReference type="EMBL" id="QNUK01000284">
    <property type="protein sequence ID" value="KAF5896238.1"/>
    <property type="molecule type" value="Genomic_DNA"/>
</dbReference>
<name>A0A8J4X7F3_CLAMG</name>
<dbReference type="AlphaFoldDB" id="A0A8J4X7F3"/>
<dbReference type="OrthoDB" id="7785529at2759"/>
<feature type="domain" description="Arrestin-like N-terminal" evidence="2">
    <location>
        <begin position="7"/>
        <end position="53"/>
    </location>
</feature>
<evidence type="ECO:0000256" key="1">
    <source>
        <dbReference type="ARBA" id="ARBA00005298"/>
    </source>
</evidence>
<gene>
    <name evidence="3" type="ORF">DAT39_014048</name>
</gene>
<dbReference type="Pfam" id="PF00339">
    <property type="entry name" value="Arrestin_N"/>
    <property type="match status" value="1"/>
</dbReference>
<dbReference type="SUPFAM" id="SSF81296">
    <property type="entry name" value="E set domains"/>
    <property type="match status" value="1"/>
</dbReference>
<organism evidence="3 4">
    <name type="scientific">Clarias magur</name>
    <name type="common">Asian catfish</name>
    <name type="synonym">Macropteronotus magur</name>
    <dbReference type="NCBI Taxonomy" id="1594786"/>
    <lineage>
        <taxon>Eukaryota</taxon>
        <taxon>Metazoa</taxon>
        <taxon>Chordata</taxon>
        <taxon>Craniata</taxon>
        <taxon>Vertebrata</taxon>
        <taxon>Euteleostomi</taxon>
        <taxon>Actinopterygii</taxon>
        <taxon>Neopterygii</taxon>
        <taxon>Teleostei</taxon>
        <taxon>Ostariophysi</taxon>
        <taxon>Siluriformes</taxon>
        <taxon>Clariidae</taxon>
        <taxon>Clarias</taxon>
    </lineage>
</organism>
<accession>A0A8J4X7F3</accession>
<evidence type="ECO:0000313" key="3">
    <source>
        <dbReference type="EMBL" id="KAF5896238.1"/>
    </source>
</evidence>
<feature type="non-terminal residue" evidence="3">
    <location>
        <position position="76"/>
    </location>
</feature>
<dbReference type="GO" id="GO:0007399">
    <property type="term" value="P:nervous system development"/>
    <property type="evidence" value="ECO:0007669"/>
    <property type="project" value="UniProtKB-ARBA"/>
</dbReference>
<dbReference type="InterPro" id="IPR011021">
    <property type="entry name" value="Arrestin-like_N"/>
</dbReference>
<comment type="caution">
    <text evidence="3">The sequence shown here is derived from an EMBL/GenBank/DDBJ whole genome shotgun (WGS) entry which is preliminary data.</text>
</comment>
<dbReference type="Gene3D" id="2.60.40.640">
    <property type="match status" value="1"/>
</dbReference>
<dbReference type="Proteomes" id="UP000727407">
    <property type="component" value="Unassembled WGS sequence"/>
</dbReference>
<dbReference type="InterPro" id="IPR014752">
    <property type="entry name" value="Arrestin-like_C"/>
</dbReference>
<evidence type="ECO:0000259" key="2">
    <source>
        <dbReference type="Pfam" id="PF00339"/>
    </source>
</evidence>
<comment type="similarity">
    <text evidence="1">Belongs to the arrestin family.</text>
</comment>
<protein>
    <submittedName>
        <fullName evidence="3">Arrestin domain-containing protein 1-like</fullName>
    </submittedName>
</protein>
<sequence>MGKLQEFEITFNHNKVVYSPGETVSGTLRIITANSLQYKAIKVNCVGSCGISSKVNDPSWMMEEQYVSSMLSVADK</sequence>
<proteinExistence type="inferred from homology"/>
<dbReference type="InterPro" id="IPR014756">
    <property type="entry name" value="Ig_E-set"/>
</dbReference>